<comment type="similarity">
    <text evidence="1 6">Belongs to the eukaryotic initiation factor 4E family.</text>
</comment>
<keyword evidence="4 6" id="KW-0694">RNA-binding</keyword>
<reference evidence="9" key="1">
    <citation type="submission" date="2016-11" db="UniProtKB">
        <authorList>
            <consortium name="WormBaseParasite"/>
        </authorList>
    </citation>
    <scope>IDENTIFICATION</scope>
</reference>
<accession>A0A1I8ASD3</accession>
<evidence type="ECO:0000256" key="4">
    <source>
        <dbReference type="ARBA" id="ARBA00022884"/>
    </source>
</evidence>
<evidence type="ECO:0000256" key="1">
    <source>
        <dbReference type="ARBA" id="ARBA00009860"/>
    </source>
</evidence>
<dbReference type="GO" id="GO:0016281">
    <property type="term" value="C:eukaryotic translation initiation factor 4F complex"/>
    <property type="evidence" value="ECO:0007669"/>
    <property type="project" value="TreeGrafter"/>
</dbReference>
<dbReference type="InterPro" id="IPR023398">
    <property type="entry name" value="TIF_eIF4e-like"/>
</dbReference>
<evidence type="ECO:0000256" key="2">
    <source>
        <dbReference type="ARBA" id="ARBA00022540"/>
    </source>
</evidence>
<evidence type="ECO:0000256" key="5">
    <source>
        <dbReference type="ARBA" id="ARBA00022917"/>
    </source>
</evidence>
<keyword evidence="3" id="KW-0810">Translation regulation</keyword>
<evidence type="ECO:0000313" key="9">
    <source>
        <dbReference type="WBParaSite" id="L893_g8978.t1"/>
    </source>
</evidence>
<dbReference type="GO" id="GO:0006417">
    <property type="term" value="P:regulation of translation"/>
    <property type="evidence" value="ECO:0007669"/>
    <property type="project" value="UniProtKB-KW"/>
</dbReference>
<protein>
    <submittedName>
        <fullName evidence="9">EIF-4F 25 kDa subunit</fullName>
    </submittedName>
</protein>
<feature type="compositionally biased region" description="Polar residues" evidence="7">
    <location>
        <begin position="1"/>
        <end position="21"/>
    </location>
</feature>
<dbReference type="Gene3D" id="3.30.760.10">
    <property type="entry name" value="RNA Cap, Translation Initiation Factor Eif4e"/>
    <property type="match status" value="1"/>
</dbReference>
<dbReference type="PANTHER" id="PTHR11960:SF8">
    <property type="entry name" value="EUKARYOTIC TRANSLATION INITIATION FACTOR 4E1-RELATED"/>
    <property type="match status" value="1"/>
</dbReference>
<keyword evidence="2 6" id="KW-0396">Initiation factor</keyword>
<sequence>MPRQPESVNTEMSRLTISAGSSDKEEPKFHPLRTEWTMWYLDDHKQKNWMERLHEVHTFDTIEVFWSLMNAVPAPSRLNHACDYNVFRNKIQPVWEEPENKDGGRWLIETDQRMEADQINLIWTEILMAMIGEQFGQDSDNICGIVCNVRNKGSKISVWTSDADDRDANTRIGHVLKEKLMDLELPDGRRPVFSALRYEVHEDVQQKTSSLAPIRSTLVIRNSH</sequence>
<feature type="region of interest" description="Disordered" evidence="7">
    <location>
        <begin position="1"/>
        <end position="27"/>
    </location>
</feature>
<keyword evidence="8" id="KW-1185">Reference proteome</keyword>
<organism evidence="8 9">
    <name type="scientific">Steinernema glaseri</name>
    <dbReference type="NCBI Taxonomy" id="37863"/>
    <lineage>
        <taxon>Eukaryota</taxon>
        <taxon>Metazoa</taxon>
        <taxon>Ecdysozoa</taxon>
        <taxon>Nematoda</taxon>
        <taxon>Chromadorea</taxon>
        <taxon>Rhabditida</taxon>
        <taxon>Tylenchina</taxon>
        <taxon>Panagrolaimomorpha</taxon>
        <taxon>Strongyloidoidea</taxon>
        <taxon>Steinernematidae</taxon>
        <taxon>Steinernema</taxon>
    </lineage>
</organism>
<evidence type="ECO:0000256" key="7">
    <source>
        <dbReference type="SAM" id="MobiDB-lite"/>
    </source>
</evidence>
<evidence type="ECO:0000256" key="6">
    <source>
        <dbReference type="RuleBase" id="RU004374"/>
    </source>
</evidence>
<dbReference type="AlphaFoldDB" id="A0A1I8ASD3"/>
<name>A0A1I8ASD3_9BILA</name>
<dbReference type="GO" id="GO:0000340">
    <property type="term" value="F:RNA 7-methylguanosine cap binding"/>
    <property type="evidence" value="ECO:0007669"/>
    <property type="project" value="TreeGrafter"/>
</dbReference>
<dbReference type="WBParaSite" id="L893_g8978.t1">
    <property type="protein sequence ID" value="L893_g8978.t1"/>
    <property type="gene ID" value="L893_g8978"/>
</dbReference>
<dbReference type="SUPFAM" id="SSF55418">
    <property type="entry name" value="eIF4e-like"/>
    <property type="match status" value="1"/>
</dbReference>
<dbReference type="InterPro" id="IPR001040">
    <property type="entry name" value="TIF_eIF_4E"/>
</dbReference>
<evidence type="ECO:0000313" key="8">
    <source>
        <dbReference type="Proteomes" id="UP000095287"/>
    </source>
</evidence>
<keyword evidence="5 6" id="KW-0648">Protein biosynthesis</keyword>
<dbReference type="PANTHER" id="PTHR11960">
    <property type="entry name" value="EUKARYOTIC TRANSLATION INITIATION FACTOR 4E RELATED"/>
    <property type="match status" value="1"/>
</dbReference>
<dbReference type="Proteomes" id="UP000095287">
    <property type="component" value="Unplaced"/>
</dbReference>
<proteinExistence type="inferred from homology"/>
<dbReference type="GO" id="GO:0003743">
    <property type="term" value="F:translation initiation factor activity"/>
    <property type="evidence" value="ECO:0007669"/>
    <property type="project" value="UniProtKB-KW"/>
</dbReference>
<evidence type="ECO:0000256" key="3">
    <source>
        <dbReference type="ARBA" id="ARBA00022845"/>
    </source>
</evidence>
<dbReference type="Pfam" id="PF01652">
    <property type="entry name" value="IF4E"/>
    <property type="match status" value="1"/>
</dbReference>